<sequence>MLIAIPSDGESLDTSVCVSFGRAPFYCLYNTETKESRFLANSAADASGGAGIKAAQILVDNAIGTLITIRCGENAAKVLQNANVGLYKAIDLSVADNIDAFQNGKLPVLDKIHPGFHHGH</sequence>
<dbReference type="InterPro" id="IPR036105">
    <property type="entry name" value="DiNase_FeMo-co_biosyn_sf"/>
</dbReference>
<dbReference type="RefSeq" id="WP_014270005.1">
    <property type="nucleotide sequence ID" value="NC_016633.1"/>
</dbReference>
<evidence type="ECO:0000259" key="1">
    <source>
        <dbReference type="Pfam" id="PF02579"/>
    </source>
</evidence>
<dbReference type="STRING" id="158190.SpiGrapes_1343"/>
<dbReference type="EMBL" id="CP003155">
    <property type="protein sequence ID" value="AEV29156.1"/>
    <property type="molecule type" value="Genomic_DNA"/>
</dbReference>
<evidence type="ECO:0000313" key="3">
    <source>
        <dbReference type="Proteomes" id="UP000005632"/>
    </source>
</evidence>
<evidence type="ECO:0000313" key="2">
    <source>
        <dbReference type="EMBL" id="AEV29156.1"/>
    </source>
</evidence>
<dbReference type="InterPro" id="IPR003731">
    <property type="entry name" value="Di-Nase_FeMo-co_biosynth"/>
</dbReference>
<dbReference type="eggNOG" id="COG1433">
    <property type="taxonomic scope" value="Bacteria"/>
</dbReference>
<reference evidence="2 3" key="1">
    <citation type="submission" date="2011-11" db="EMBL/GenBank/DDBJ databases">
        <title>Complete sequence of Spirochaeta sp. grapes.</title>
        <authorList>
            <consortium name="US DOE Joint Genome Institute"/>
            <person name="Lucas S."/>
            <person name="Han J."/>
            <person name="Lapidus A."/>
            <person name="Cheng J.-F."/>
            <person name="Goodwin L."/>
            <person name="Pitluck S."/>
            <person name="Peters L."/>
            <person name="Ovchinnikova G."/>
            <person name="Munk A.C."/>
            <person name="Detter J.C."/>
            <person name="Han C."/>
            <person name="Tapia R."/>
            <person name="Land M."/>
            <person name="Hauser L."/>
            <person name="Kyrpides N."/>
            <person name="Ivanova N."/>
            <person name="Pagani I."/>
            <person name="Ritalahtilisa K."/>
            <person name="Loeffler F."/>
            <person name="Woyke T."/>
        </authorList>
    </citation>
    <scope>NUCLEOTIDE SEQUENCE [LARGE SCALE GENOMIC DNA]</scope>
    <source>
        <strain evidence="3">ATCC BAA-1885 / DSM 22778 / Grapes</strain>
    </source>
</reference>
<dbReference type="HOGENOM" id="CLU_104194_0_1_12"/>
<dbReference type="PANTHER" id="PTHR42983:SF1">
    <property type="entry name" value="IRON-MOLYBDENUM PROTEIN"/>
    <property type="match status" value="1"/>
</dbReference>
<dbReference type="Pfam" id="PF02579">
    <property type="entry name" value="Nitro_FeMo-Co"/>
    <property type="match status" value="1"/>
</dbReference>
<keyword evidence="3" id="KW-1185">Reference proteome</keyword>
<dbReference type="OrthoDB" id="9807451at2"/>
<accession>G8QTY0</accession>
<organism evidence="2 3">
    <name type="scientific">Sphaerochaeta pleomorpha (strain ATCC BAA-1885 / DSM 22778 / Grapes)</name>
    <dbReference type="NCBI Taxonomy" id="158190"/>
    <lineage>
        <taxon>Bacteria</taxon>
        <taxon>Pseudomonadati</taxon>
        <taxon>Spirochaetota</taxon>
        <taxon>Spirochaetia</taxon>
        <taxon>Spirochaetales</taxon>
        <taxon>Sphaerochaetaceae</taxon>
        <taxon>Sphaerochaeta</taxon>
    </lineage>
</organism>
<protein>
    <recommendedName>
        <fullName evidence="1">Dinitrogenase iron-molybdenum cofactor biosynthesis domain-containing protein</fullName>
    </recommendedName>
</protein>
<dbReference type="KEGG" id="sgp:SpiGrapes_1343"/>
<gene>
    <name evidence="2" type="ordered locus">SpiGrapes_1343</name>
</gene>
<name>G8QTY0_SPHPG</name>
<proteinExistence type="predicted"/>
<dbReference type="Proteomes" id="UP000005632">
    <property type="component" value="Chromosome"/>
</dbReference>
<feature type="domain" description="Dinitrogenase iron-molybdenum cofactor biosynthesis" evidence="1">
    <location>
        <begin position="14"/>
        <end position="102"/>
    </location>
</feature>
<dbReference type="Gene3D" id="3.30.420.130">
    <property type="entry name" value="Dinitrogenase iron-molybdenum cofactor biosynthesis domain"/>
    <property type="match status" value="1"/>
</dbReference>
<dbReference type="InterPro" id="IPR033913">
    <property type="entry name" value="MTH1175_dom"/>
</dbReference>
<dbReference type="PANTHER" id="PTHR42983">
    <property type="entry name" value="DINITROGENASE IRON-MOLYBDENUM COFACTOR PROTEIN-RELATED"/>
    <property type="match status" value="1"/>
</dbReference>
<dbReference type="CDD" id="cd00851">
    <property type="entry name" value="MTH1175"/>
    <property type="match status" value="1"/>
</dbReference>
<dbReference type="SUPFAM" id="SSF53146">
    <property type="entry name" value="Nitrogenase accessory factor-like"/>
    <property type="match status" value="1"/>
</dbReference>
<dbReference type="AlphaFoldDB" id="G8QTY0"/>